<gene>
    <name evidence="1" type="ORF">CIRG_07350</name>
</gene>
<reference evidence="2" key="1">
    <citation type="journal article" date="2010" name="Genome Res.">
        <title>Population genomic sequencing of Coccidioides fungi reveals recent hybridization and transposon control.</title>
        <authorList>
            <person name="Neafsey D.E."/>
            <person name="Barker B.M."/>
            <person name="Sharpton T.J."/>
            <person name="Stajich J.E."/>
            <person name="Park D.J."/>
            <person name="Whiston E."/>
            <person name="Hung C.-Y."/>
            <person name="McMahan C."/>
            <person name="White J."/>
            <person name="Sykes S."/>
            <person name="Heiman D."/>
            <person name="Young S."/>
            <person name="Zeng Q."/>
            <person name="Abouelleil A."/>
            <person name="Aftuck L."/>
            <person name="Bessette D."/>
            <person name="Brown A."/>
            <person name="FitzGerald M."/>
            <person name="Lui A."/>
            <person name="Macdonald J.P."/>
            <person name="Priest M."/>
            <person name="Orbach M.J."/>
            <person name="Galgiani J.N."/>
            <person name="Kirkland T.N."/>
            <person name="Cole G.T."/>
            <person name="Birren B.W."/>
            <person name="Henn M.R."/>
            <person name="Taylor J.W."/>
            <person name="Rounsley S.D."/>
        </authorList>
    </citation>
    <scope>NUCLEOTIDE SEQUENCE [LARGE SCALE GENOMIC DNA]</scope>
    <source>
        <strain evidence="2">RMSCC 2394</strain>
    </source>
</reference>
<dbReference type="EMBL" id="DS028097">
    <property type="protein sequence ID" value="KMP07669.1"/>
    <property type="molecule type" value="Genomic_DNA"/>
</dbReference>
<accession>A0A0J6YKN4</accession>
<name>A0A0J6YKN4_COCIT</name>
<evidence type="ECO:0000313" key="1">
    <source>
        <dbReference type="EMBL" id="KMP07669.1"/>
    </source>
</evidence>
<organism evidence="1 2">
    <name type="scientific">Coccidioides immitis RMSCC 2394</name>
    <dbReference type="NCBI Taxonomy" id="404692"/>
    <lineage>
        <taxon>Eukaryota</taxon>
        <taxon>Fungi</taxon>
        <taxon>Dikarya</taxon>
        <taxon>Ascomycota</taxon>
        <taxon>Pezizomycotina</taxon>
        <taxon>Eurotiomycetes</taxon>
        <taxon>Eurotiomycetidae</taxon>
        <taxon>Onygenales</taxon>
        <taxon>Onygenaceae</taxon>
        <taxon>Coccidioides</taxon>
    </lineage>
</organism>
<dbReference type="AlphaFoldDB" id="A0A0J6YKN4"/>
<protein>
    <submittedName>
        <fullName evidence="1">Uncharacterized protein</fullName>
    </submittedName>
</protein>
<dbReference type="Proteomes" id="UP000054565">
    <property type="component" value="Unassembled WGS sequence"/>
</dbReference>
<evidence type="ECO:0000313" key="2">
    <source>
        <dbReference type="Proteomes" id="UP000054565"/>
    </source>
</evidence>
<sequence length="191" mass="21171">MPLRAVDLRFLVSDSRAHQAGQSMRPRGREGRAALRSTSTALLSETILGSGFTQCVVVDISIELLRFTYCESHFLSILRIIRSSIQSGVVYCNRALPKQFFPSQTRFSISTISAYCGVLESLPQGTSCGSQLGRGCFAASQKRLCHMPLRLDIIRSRHGLRTGDHRIPEGLVRKGIRSGKSAYPVYRNRPA</sequence>
<proteinExistence type="predicted"/>